<dbReference type="InterPro" id="IPR011545">
    <property type="entry name" value="DEAD/DEAH_box_helicase_dom"/>
</dbReference>
<evidence type="ECO:0000313" key="3">
    <source>
        <dbReference type="EMBL" id="CAB4032257.1"/>
    </source>
</evidence>
<dbReference type="SUPFAM" id="SSF52540">
    <property type="entry name" value="P-loop containing nucleoside triphosphate hydrolases"/>
    <property type="match status" value="1"/>
</dbReference>
<dbReference type="AlphaFoldDB" id="A0A6S7JLU5"/>
<accession>A0A6S7JLU5</accession>
<evidence type="ECO:0000256" key="2">
    <source>
        <dbReference type="ARBA" id="ARBA00022806"/>
    </source>
</evidence>
<dbReference type="GO" id="GO:0016787">
    <property type="term" value="F:hydrolase activity"/>
    <property type="evidence" value="ECO:0007669"/>
    <property type="project" value="UniProtKB-KW"/>
</dbReference>
<dbReference type="InterPro" id="IPR000629">
    <property type="entry name" value="RNA-helicase_DEAD-box_CS"/>
</dbReference>
<comment type="caution">
    <text evidence="3">The sequence shown here is derived from an EMBL/GenBank/DDBJ whole genome shotgun (WGS) entry which is preliminary data.</text>
</comment>
<protein>
    <submittedName>
        <fullName evidence="3">Probable ATP-dependent RNA helicase DDX43</fullName>
    </submittedName>
</protein>
<dbReference type="PROSITE" id="PS00039">
    <property type="entry name" value="DEAD_ATP_HELICASE"/>
    <property type="match status" value="1"/>
</dbReference>
<dbReference type="GO" id="GO:0004386">
    <property type="term" value="F:helicase activity"/>
    <property type="evidence" value="ECO:0007669"/>
    <property type="project" value="UniProtKB-KW"/>
</dbReference>
<gene>
    <name evidence="3" type="ORF">PACLA_8A089110</name>
</gene>
<dbReference type="GO" id="GO:0005524">
    <property type="term" value="F:ATP binding"/>
    <property type="evidence" value="ECO:0007669"/>
    <property type="project" value="InterPro"/>
</dbReference>
<evidence type="ECO:0000256" key="1">
    <source>
        <dbReference type="ARBA" id="ARBA00022801"/>
    </source>
</evidence>
<keyword evidence="4" id="KW-1185">Reference proteome</keyword>
<feature type="non-terminal residue" evidence="3">
    <location>
        <position position="153"/>
    </location>
</feature>
<reference evidence="3" key="1">
    <citation type="submission" date="2020-04" db="EMBL/GenBank/DDBJ databases">
        <authorList>
            <person name="Alioto T."/>
            <person name="Alioto T."/>
            <person name="Gomez Garrido J."/>
        </authorList>
    </citation>
    <scope>NUCLEOTIDE SEQUENCE</scope>
    <source>
        <strain evidence="3">A484AB</strain>
    </source>
</reference>
<keyword evidence="2 3" id="KW-0347">Helicase</keyword>
<dbReference type="OrthoDB" id="196131at2759"/>
<dbReference type="InterPro" id="IPR027417">
    <property type="entry name" value="P-loop_NTPase"/>
</dbReference>
<dbReference type="GO" id="GO:0003676">
    <property type="term" value="F:nucleic acid binding"/>
    <property type="evidence" value="ECO:0007669"/>
    <property type="project" value="InterPro"/>
</dbReference>
<dbReference type="EMBL" id="CACRXK020018266">
    <property type="protein sequence ID" value="CAB4032257.1"/>
    <property type="molecule type" value="Genomic_DNA"/>
</dbReference>
<proteinExistence type="predicted"/>
<dbReference type="PANTHER" id="PTHR47958">
    <property type="entry name" value="ATP-DEPENDENT RNA HELICASE DBP3"/>
    <property type="match status" value="1"/>
</dbReference>
<keyword evidence="2 3" id="KW-0067">ATP-binding</keyword>
<dbReference type="Pfam" id="PF00270">
    <property type="entry name" value="DEAD"/>
    <property type="match status" value="1"/>
</dbReference>
<feature type="non-terminal residue" evidence="3">
    <location>
        <position position="1"/>
    </location>
</feature>
<keyword evidence="1" id="KW-0378">Hydrolase</keyword>
<dbReference type="Proteomes" id="UP001152795">
    <property type="component" value="Unassembled WGS sequence"/>
</dbReference>
<dbReference type="Gene3D" id="3.40.50.300">
    <property type="entry name" value="P-loop containing nucleotide triphosphate hydrolases"/>
    <property type="match status" value="1"/>
</dbReference>
<name>A0A6S7JLU5_PARCT</name>
<evidence type="ECO:0000313" key="4">
    <source>
        <dbReference type="Proteomes" id="UP001152795"/>
    </source>
</evidence>
<organism evidence="3 4">
    <name type="scientific">Paramuricea clavata</name>
    <name type="common">Red gorgonian</name>
    <name type="synonym">Violescent sea-whip</name>
    <dbReference type="NCBI Taxonomy" id="317549"/>
    <lineage>
        <taxon>Eukaryota</taxon>
        <taxon>Metazoa</taxon>
        <taxon>Cnidaria</taxon>
        <taxon>Anthozoa</taxon>
        <taxon>Octocorallia</taxon>
        <taxon>Malacalcyonacea</taxon>
        <taxon>Plexauridae</taxon>
        <taxon>Paramuricea</taxon>
    </lineage>
</organism>
<keyword evidence="2 3" id="KW-0547">Nucleotide-binding</keyword>
<sequence>VCVYGGSDRRAQIDTVKSGVQIVIGTPGRLNDLIMNDILHVRSVTYLVLDEADRMLDMGFEPEIRKILIDIRPDRQTVMTSATWPSAVRRMASQYVENPVQVNVGSLDLAACHSVTQLIEIMDGEAKKDRTLEFINSMGPDDKVLIFVGRKLT</sequence>
<dbReference type="InterPro" id="IPR014001">
    <property type="entry name" value="Helicase_ATP-bd"/>
</dbReference>
<dbReference type="PROSITE" id="PS51192">
    <property type="entry name" value="HELICASE_ATP_BIND_1"/>
    <property type="match status" value="1"/>
</dbReference>